<keyword evidence="1" id="KW-1133">Transmembrane helix</keyword>
<protein>
    <submittedName>
        <fullName evidence="2">Uncharacterized protein</fullName>
    </submittedName>
</protein>
<dbReference type="GeneID" id="72186759"/>
<dbReference type="KEGG" id="halx:M0R89_16130"/>
<evidence type="ECO:0000313" key="3">
    <source>
        <dbReference type="Proteomes" id="UP000830729"/>
    </source>
</evidence>
<keyword evidence="1" id="KW-0812">Transmembrane</keyword>
<feature type="transmembrane region" description="Helical" evidence="1">
    <location>
        <begin position="12"/>
        <end position="29"/>
    </location>
</feature>
<organism evidence="2 3">
    <name type="scientific">Halorussus limi</name>
    <dbReference type="NCBI Taxonomy" id="2938695"/>
    <lineage>
        <taxon>Archaea</taxon>
        <taxon>Methanobacteriati</taxon>
        <taxon>Methanobacteriota</taxon>
        <taxon>Stenosarchaea group</taxon>
        <taxon>Halobacteria</taxon>
        <taxon>Halobacteriales</taxon>
        <taxon>Haladaptataceae</taxon>
        <taxon>Halorussus</taxon>
    </lineage>
</organism>
<dbReference type="AlphaFoldDB" id="A0A8U0HTR1"/>
<dbReference type="Proteomes" id="UP000830729">
    <property type="component" value="Chromosome"/>
</dbReference>
<dbReference type="EMBL" id="CP096659">
    <property type="protein sequence ID" value="UPV74054.1"/>
    <property type="molecule type" value="Genomic_DNA"/>
</dbReference>
<evidence type="ECO:0000313" key="2">
    <source>
        <dbReference type="EMBL" id="UPV74054.1"/>
    </source>
</evidence>
<name>A0A8U0HTR1_9EURY</name>
<sequence>MTEETTSVVQHVPLLGYLVAFVLLGLALLARSNAYAVLALFVLALALGAKTIYVARNRQRALDAGLYFRRYRGSGEPPETAAEVQKEVWVGTVETTAFLATAVVIAVA</sequence>
<feature type="transmembrane region" description="Helical" evidence="1">
    <location>
        <begin position="35"/>
        <end position="55"/>
    </location>
</feature>
<proteinExistence type="predicted"/>
<gene>
    <name evidence="2" type="ORF">M0R89_16130</name>
</gene>
<keyword evidence="3" id="KW-1185">Reference proteome</keyword>
<dbReference type="RefSeq" id="WP_248650103.1">
    <property type="nucleotide sequence ID" value="NZ_CP096659.1"/>
</dbReference>
<keyword evidence="1" id="KW-0472">Membrane</keyword>
<accession>A0A8U0HTR1</accession>
<reference evidence="2 3" key="1">
    <citation type="submission" date="2022-04" db="EMBL/GenBank/DDBJ databases">
        <title>Diverse halophilic archaea isolated from saline environments.</title>
        <authorList>
            <person name="Cui H.-L."/>
        </authorList>
    </citation>
    <scope>NUCLEOTIDE SEQUENCE [LARGE SCALE GENOMIC DNA]</scope>
    <source>
        <strain evidence="2 3">XZYJT49</strain>
    </source>
</reference>
<evidence type="ECO:0000256" key="1">
    <source>
        <dbReference type="SAM" id="Phobius"/>
    </source>
</evidence>